<comment type="caution">
    <text evidence="1">The sequence shown here is derived from an EMBL/GenBank/DDBJ whole genome shotgun (WGS) entry which is preliminary data.</text>
</comment>
<name>A0ABW3XH99_9ACTN</name>
<keyword evidence="2" id="KW-1185">Reference proteome</keyword>
<dbReference type="PANTHER" id="PTHR11440">
    <property type="entry name" value="LECITHIN-CHOLESTEROL ACYLTRANSFERASE-RELATED"/>
    <property type="match status" value="1"/>
</dbReference>
<gene>
    <name evidence="1" type="ORF">ACFQ5X_21305</name>
</gene>
<dbReference type="SUPFAM" id="SSF53474">
    <property type="entry name" value="alpha/beta-Hydrolases"/>
    <property type="match status" value="1"/>
</dbReference>
<proteinExistence type="predicted"/>
<dbReference type="Gene3D" id="3.40.50.1820">
    <property type="entry name" value="alpha/beta hydrolase"/>
    <property type="match status" value="1"/>
</dbReference>
<dbReference type="Pfam" id="PF02450">
    <property type="entry name" value="LCAT"/>
    <property type="match status" value="1"/>
</dbReference>
<reference evidence="2" key="1">
    <citation type="journal article" date="2019" name="Int. J. Syst. Evol. Microbiol.">
        <title>The Global Catalogue of Microorganisms (GCM) 10K type strain sequencing project: providing services to taxonomists for standard genome sequencing and annotation.</title>
        <authorList>
            <consortium name="The Broad Institute Genomics Platform"/>
            <consortium name="The Broad Institute Genome Sequencing Center for Infectious Disease"/>
            <person name="Wu L."/>
            <person name="Ma J."/>
        </authorList>
    </citation>
    <scope>NUCLEOTIDE SEQUENCE [LARGE SCALE GENOMIC DNA]</scope>
    <source>
        <strain evidence="2">CGMCC 4.7020</strain>
    </source>
</reference>
<dbReference type="InterPro" id="IPR003386">
    <property type="entry name" value="LACT/PDAT_acylTrfase"/>
</dbReference>
<dbReference type="RefSeq" id="WP_381328530.1">
    <property type="nucleotide sequence ID" value="NZ_JBHTMM010000026.1"/>
</dbReference>
<evidence type="ECO:0000313" key="1">
    <source>
        <dbReference type="EMBL" id="MFD1308381.1"/>
    </source>
</evidence>
<protein>
    <submittedName>
        <fullName evidence="1">Esterase/lipase family protein</fullName>
    </submittedName>
</protein>
<dbReference type="InterPro" id="IPR029058">
    <property type="entry name" value="AB_hydrolase_fold"/>
</dbReference>
<organism evidence="1 2">
    <name type="scientific">Streptomyces kaempferi</name>
    <dbReference type="NCBI Taxonomy" id="333725"/>
    <lineage>
        <taxon>Bacteria</taxon>
        <taxon>Bacillati</taxon>
        <taxon>Actinomycetota</taxon>
        <taxon>Actinomycetes</taxon>
        <taxon>Kitasatosporales</taxon>
        <taxon>Streptomycetaceae</taxon>
        <taxon>Streptomyces</taxon>
    </lineage>
</organism>
<dbReference type="EMBL" id="JBHTMM010000026">
    <property type="protein sequence ID" value="MFD1308381.1"/>
    <property type="molecule type" value="Genomic_DNA"/>
</dbReference>
<accession>A0ABW3XH99</accession>
<sequence length="509" mass="54911">MTYGGTEQTNVSFGAGVAPWTPTPPVTPDATHDAVIVVPGIMGSALRDTTTGRWVWGLRDLRWVGAAWRHEDGMQPLHLDDDERSGRYDRIEATELLRAPVWAPFLKGIEPYDDLLDAVREVAHPKAVREFPYDWRLPVAVNGARLAEAAHEHLAQWRASEEHARARRSHPDEREARLVFVAHSMGGLVTRAAFAHAASQGSGLAPETRAVVTLGTPFLGSAKAAVILNGDRSGRLPARLRRRMQALSATLPGVHDLLPDYRCVDAGLDVHRLTPTDVAALGGDAELAREAQEFQQRMREKGPELPGHRAVVGVAQPTVQSLRLDGGVVHEQYISFERNGDGELARDRNGVPRRRDRAGDGTVYRDAASFAPTMGVTPLPLQHGALAKDSVAIAYVRAVLTEHDQALGPALGEGDGGLDVPDCVEAGRPWLLRLRPGPGSVLDTYAGITCTVHDAETGLRVATGRLGWHDGGIGAWITLPVPGLYRIRISTGGNAPVTQLVLALDPDDD</sequence>
<dbReference type="Proteomes" id="UP001597058">
    <property type="component" value="Unassembled WGS sequence"/>
</dbReference>
<evidence type="ECO:0000313" key="2">
    <source>
        <dbReference type="Proteomes" id="UP001597058"/>
    </source>
</evidence>